<dbReference type="InterPro" id="IPR051289">
    <property type="entry name" value="LAGLIDADG_Endonuclease"/>
</dbReference>
<dbReference type="InterPro" id="IPR027434">
    <property type="entry name" value="Homing_endonucl"/>
</dbReference>
<protein>
    <recommendedName>
        <fullName evidence="1">Homing endonuclease LAGLIDADG domain-containing protein</fullName>
    </recommendedName>
</protein>
<dbReference type="PANTHER" id="PTHR36181">
    <property type="entry name" value="INTRON-ENCODED ENDONUCLEASE AI3-RELATED"/>
    <property type="match status" value="1"/>
</dbReference>
<evidence type="ECO:0000259" key="1">
    <source>
        <dbReference type="Pfam" id="PF00961"/>
    </source>
</evidence>
<comment type="caution">
    <text evidence="2">The sequence shown here is derived from an EMBL/GenBank/DDBJ whole genome shotgun (WGS) entry which is preliminary data.</text>
</comment>
<organism evidence="2 3">
    <name type="scientific">Candidatus Zambryskibacteria bacterium CG22_combo_CG10-13_8_21_14_all_42_17</name>
    <dbReference type="NCBI Taxonomy" id="1975118"/>
    <lineage>
        <taxon>Bacteria</taxon>
        <taxon>Candidatus Zambryskiibacteriota</taxon>
    </lineage>
</organism>
<gene>
    <name evidence="2" type="ORF">COX06_01240</name>
</gene>
<dbReference type="Proteomes" id="UP000229794">
    <property type="component" value="Unassembled WGS sequence"/>
</dbReference>
<feature type="domain" description="Homing endonuclease LAGLIDADG" evidence="1">
    <location>
        <begin position="14"/>
        <end position="119"/>
    </location>
</feature>
<reference evidence="2 3" key="1">
    <citation type="submission" date="2017-09" db="EMBL/GenBank/DDBJ databases">
        <title>Depth-based differentiation of microbial function through sediment-hosted aquifers and enrichment of novel symbionts in the deep terrestrial subsurface.</title>
        <authorList>
            <person name="Probst A.J."/>
            <person name="Ladd B."/>
            <person name="Jarett J.K."/>
            <person name="Geller-Mcgrath D.E."/>
            <person name="Sieber C.M."/>
            <person name="Emerson J.B."/>
            <person name="Anantharaman K."/>
            <person name="Thomas B.C."/>
            <person name="Malmstrom R."/>
            <person name="Stieglmeier M."/>
            <person name="Klingl A."/>
            <person name="Woyke T."/>
            <person name="Ryan C.M."/>
            <person name="Banfield J.F."/>
        </authorList>
    </citation>
    <scope>NUCLEOTIDE SEQUENCE [LARGE SCALE GENOMIC DNA]</scope>
    <source>
        <strain evidence="2">CG22_combo_CG10-13_8_21_14_all_42_17</strain>
    </source>
</reference>
<sequence>MGRTKPIVSNEYVVGLTDGEGCFYVNIGQSSRYKSGFRVQLHFHLKMQEKDKKLLEKVKNTIGCGAVYFQKEQRANHCQCYRYTVSAQSDIFDTIIPFFRQHPLQSYSKNASFQIFCKIAELVKSRVHFTESGIAQIRELKSMMNRKTVGLA</sequence>
<dbReference type="InterPro" id="IPR004860">
    <property type="entry name" value="LAGLIDADG_dom"/>
</dbReference>
<dbReference type="EMBL" id="PCST01000016">
    <property type="protein sequence ID" value="PIP55811.1"/>
    <property type="molecule type" value="Genomic_DNA"/>
</dbReference>
<evidence type="ECO:0000313" key="2">
    <source>
        <dbReference type="EMBL" id="PIP55811.1"/>
    </source>
</evidence>
<dbReference type="PANTHER" id="PTHR36181:SF4">
    <property type="entry name" value="LAGLIDADG ENDONUCLEASE"/>
    <property type="match status" value="1"/>
</dbReference>
<dbReference type="Pfam" id="PF00961">
    <property type="entry name" value="LAGLIDADG_1"/>
    <property type="match status" value="1"/>
</dbReference>
<proteinExistence type="predicted"/>
<name>A0A2H0BDV9_9BACT</name>
<accession>A0A2H0BDV9</accession>
<dbReference type="GO" id="GO:0004519">
    <property type="term" value="F:endonuclease activity"/>
    <property type="evidence" value="ECO:0007669"/>
    <property type="project" value="InterPro"/>
</dbReference>
<evidence type="ECO:0000313" key="3">
    <source>
        <dbReference type="Proteomes" id="UP000229794"/>
    </source>
</evidence>
<dbReference type="AlphaFoldDB" id="A0A2H0BDV9"/>
<dbReference type="Gene3D" id="3.10.28.10">
    <property type="entry name" value="Homing endonucleases"/>
    <property type="match status" value="1"/>
</dbReference>
<dbReference type="SUPFAM" id="SSF55608">
    <property type="entry name" value="Homing endonucleases"/>
    <property type="match status" value="1"/>
</dbReference>